<proteinExistence type="predicted"/>
<dbReference type="EMBL" id="CP092418">
    <property type="protein sequence ID" value="USD23300.1"/>
    <property type="molecule type" value="Genomic_DNA"/>
</dbReference>
<organism evidence="1 2">
    <name type="scientific">Microbulbifer variabilis</name>
    <dbReference type="NCBI Taxonomy" id="266805"/>
    <lineage>
        <taxon>Bacteria</taxon>
        <taxon>Pseudomonadati</taxon>
        <taxon>Pseudomonadota</taxon>
        <taxon>Gammaproteobacteria</taxon>
        <taxon>Cellvibrionales</taxon>
        <taxon>Microbulbiferaceae</taxon>
        <taxon>Microbulbifer</taxon>
    </lineage>
</organism>
<dbReference type="Proteomes" id="UP001055658">
    <property type="component" value="Chromosome"/>
</dbReference>
<protein>
    <submittedName>
        <fullName evidence="1">Uncharacterized protein</fullName>
    </submittedName>
</protein>
<sequence length="69" mass="8215">MSYNYKDLNYIREALACYEEKLCDVDINECDDEEAEELQEDILYMGRLRALTDRMIDEWENRGPTLTSV</sequence>
<gene>
    <name evidence="1" type="ORF">MJO52_09230</name>
</gene>
<accession>A0ABY4VH36</accession>
<keyword evidence="2" id="KW-1185">Reference proteome</keyword>
<dbReference type="RefSeq" id="WP_143731643.1">
    <property type="nucleotide sequence ID" value="NZ_CP092418.1"/>
</dbReference>
<evidence type="ECO:0000313" key="1">
    <source>
        <dbReference type="EMBL" id="USD23300.1"/>
    </source>
</evidence>
<reference evidence="1" key="1">
    <citation type="submission" date="2022-02" db="EMBL/GenBank/DDBJ databases">
        <title>Coral-associated bacteria.</title>
        <authorList>
            <person name="Tang K."/>
            <person name="Wang X."/>
        </authorList>
    </citation>
    <scope>NUCLEOTIDE SEQUENCE</scope>
    <source>
        <strain evidence="1">SCSIO 43006</strain>
    </source>
</reference>
<name>A0ABY4VH36_9GAMM</name>
<evidence type="ECO:0000313" key="2">
    <source>
        <dbReference type="Proteomes" id="UP001055658"/>
    </source>
</evidence>